<reference evidence="3" key="1">
    <citation type="submission" date="2016-11" db="UniProtKB">
        <authorList>
            <consortium name="WormBaseParasite"/>
        </authorList>
    </citation>
    <scope>IDENTIFICATION</scope>
</reference>
<protein>
    <submittedName>
        <fullName evidence="3">Apple domain-containing protein</fullName>
    </submittedName>
</protein>
<evidence type="ECO:0000313" key="2">
    <source>
        <dbReference type="Proteomes" id="UP000095282"/>
    </source>
</evidence>
<dbReference type="InterPro" id="IPR016187">
    <property type="entry name" value="CTDL_fold"/>
</dbReference>
<accession>A0A1I7TBP9</accession>
<dbReference type="InterPro" id="IPR016186">
    <property type="entry name" value="C-type_lectin-like/link_sf"/>
</dbReference>
<evidence type="ECO:0000259" key="1">
    <source>
        <dbReference type="PROSITE" id="PS50948"/>
    </source>
</evidence>
<dbReference type="SUPFAM" id="SSF56436">
    <property type="entry name" value="C-type lectin-like"/>
    <property type="match status" value="1"/>
</dbReference>
<feature type="domain" description="Apple" evidence="1">
    <location>
        <begin position="1"/>
        <end position="55"/>
    </location>
</feature>
<dbReference type="PANTHER" id="PTHR47629">
    <property type="entry name" value="C-TYPE LECTIN-RELATED"/>
    <property type="match status" value="1"/>
</dbReference>
<evidence type="ECO:0000313" key="3">
    <source>
        <dbReference type="WBParaSite" id="Csp11.Scaffold574.g4375.t2"/>
    </source>
</evidence>
<dbReference type="CDD" id="cd00037">
    <property type="entry name" value="CLECT"/>
    <property type="match status" value="1"/>
</dbReference>
<proteinExistence type="predicted"/>
<keyword evidence="2" id="KW-1185">Reference proteome</keyword>
<dbReference type="AlphaFoldDB" id="A0A1I7TBP9"/>
<dbReference type="PROSITE" id="PS50948">
    <property type="entry name" value="PAN"/>
    <property type="match status" value="1"/>
</dbReference>
<sequence length="209" mass="23981">MSNEECIDSCLNDSACVLLQYNSINDECFQWNTSLHLQFLLLQESGPESHYYVMFKVDLPNDTCPASLDNVNLYFFTDIYYISWIKTYFGWQAGYCRDGWRRLIRSTPTCIKAVPMLFGTSKPEAEAKCNSIGAKLIGVETENEVNWMWEQVKQNASGQKSLYWLDGERVGVERTKFTYSNIMTYNNDKLLSNTSIAELSITTTPNGQM</sequence>
<dbReference type="Proteomes" id="UP000095282">
    <property type="component" value="Unplaced"/>
</dbReference>
<dbReference type="WBParaSite" id="Csp11.Scaffold574.g4375.t2">
    <property type="protein sequence ID" value="Csp11.Scaffold574.g4375.t2"/>
    <property type="gene ID" value="Csp11.Scaffold574.g4375"/>
</dbReference>
<dbReference type="PANTHER" id="PTHR47629:SF5">
    <property type="entry name" value="C-TYPE LECTIN-RELATED"/>
    <property type="match status" value="1"/>
</dbReference>
<dbReference type="Gene3D" id="3.10.100.10">
    <property type="entry name" value="Mannose-Binding Protein A, subunit A"/>
    <property type="match status" value="1"/>
</dbReference>
<organism evidence="2 3">
    <name type="scientific">Caenorhabditis tropicalis</name>
    <dbReference type="NCBI Taxonomy" id="1561998"/>
    <lineage>
        <taxon>Eukaryota</taxon>
        <taxon>Metazoa</taxon>
        <taxon>Ecdysozoa</taxon>
        <taxon>Nematoda</taxon>
        <taxon>Chromadorea</taxon>
        <taxon>Rhabditida</taxon>
        <taxon>Rhabditina</taxon>
        <taxon>Rhabditomorpha</taxon>
        <taxon>Rhabditoidea</taxon>
        <taxon>Rhabditidae</taxon>
        <taxon>Peloderinae</taxon>
        <taxon>Caenorhabditis</taxon>
    </lineage>
</organism>
<dbReference type="InterPro" id="IPR003609">
    <property type="entry name" value="Pan_app"/>
</dbReference>
<name>A0A1I7TBP9_9PELO</name>